<dbReference type="AlphaFoldDB" id="A0A291RU26"/>
<dbReference type="Pfam" id="PF23822">
    <property type="entry name" value="DUF7192"/>
    <property type="match status" value="1"/>
</dbReference>
<gene>
    <name evidence="2" type="ORF">CRH09_35745</name>
</gene>
<sequence length="263" mass="28770">MVDAIKARPDVVHYRSSRMESKPHFYGASSMESLFPMALNGAPSEGIEAMRIAIEKVETLERETDMPAFASLYDVTGADVDVARYLSGEPENMINYQLVDTPRAGRIINLVVSVTTSHKTATSAIRERGIQIVALALAIEKIGFQVELWTDGLLSEMPGVRPGRQARIRTRIKGPGEMMDPGRIVYAFTHASYFRGLGLAAMHLLPEPWHGPLRVGGSYGRPAGGKDDTREYPEGTVFIPSFEGSASKAANLVTEKLHELGIL</sequence>
<feature type="domain" description="DUF7192" evidence="1">
    <location>
        <begin position="3"/>
        <end position="262"/>
    </location>
</feature>
<dbReference type="KEGG" id="ntp:CRH09_35745"/>
<name>A0A291RU26_9NOCA</name>
<organism evidence="2 3">
    <name type="scientific">Nocardia terpenica</name>
    <dbReference type="NCBI Taxonomy" id="455432"/>
    <lineage>
        <taxon>Bacteria</taxon>
        <taxon>Bacillati</taxon>
        <taxon>Actinomycetota</taxon>
        <taxon>Actinomycetes</taxon>
        <taxon>Mycobacteriales</taxon>
        <taxon>Nocardiaceae</taxon>
        <taxon>Nocardia</taxon>
    </lineage>
</organism>
<evidence type="ECO:0000313" key="2">
    <source>
        <dbReference type="EMBL" id="ATL70742.1"/>
    </source>
</evidence>
<proteinExistence type="predicted"/>
<accession>A0A291RU26</accession>
<dbReference type="Proteomes" id="UP000221961">
    <property type="component" value="Chromosome"/>
</dbReference>
<dbReference type="EMBL" id="CP023778">
    <property type="protein sequence ID" value="ATL70742.1"/>
    <property type="molecule type" value="Genomic_DNA"/>
</dbReference>
<protein>
    <recommendedName>
        <fullName evidence="1">DUF7192 domain-containing protein</fullName>
    </recommendedName>
</protein>
<reference evidence="2 3" key="1">
    <citation type="submission" date="2017-10" db="EMBL/GenBank/DDBJ databases">
        <title>Comparative genomics between pathogenic Norcardia.</title>
        <authorList>
            <person name="Zeng L."/>
        </authorList>
    </citation>
    <scope>NUCLEOTIDE SEQUENCE [LARGE SCALE GENOMIC DNA]</scope>
    <source>
        <strain evidence="2 3">NC_YFY_NT001</strain>
    </source>
</reference>
<evidence type="ECO:0000259" key="1">
    <source>
        <dbReference type="Pfam" id="PF23822"/>
    </source>
</evidence>
<dbReference type="InterPro" id="IPR055616">
    <property type="entry name" value="DUF7192"/>
</dbReference>
<evidence type="ECO:0000313" key="3">
    <source>
        <dbReference type="Proteomes" id="UP000221961"/>
    </source>
</evidence>